<comment type="caution">
    <text evidence="1">The sequence shown here is derived from an EMBL/GenBank/DDBJ whole genome shotgun (WGS) entry which is preliminary data.</text>
</comment>
<accession>L9VWX2</accession>
<sequence>MSEEGRALLTDREKEIISGEADVSDNYRYKTESIVRNRIRKHLREDIEFLEEHFDEAHELATEAVCEKCDR</sequence>
<protein>
    <submittedName>
        <fullName evidence="1">Uncharacterized protein</fullName>
    </submittedName>
</protein>
<organism evidence="1 2">
    <name type="scientific">Natronorubrum sulfidifaciens JCM 14089</name>
    <dbReference type="NCBI Taxonomy" id="1230460"/>
    <lineage>
        <taxon>Archaea</taxon>
        <taxon>Methanobacteriati</taxon>
        <taxon>Methanobacteriota</taxon>
        <taxon>Stenosarchaea group</taxon>
        <taxon>Halobacteria</taxon>
        <taxon>Halobacteriales</taxon>
        <taxon>Natrialbaceae</taxon>
        <taxon>Natronorubrum</taxon>
    </lineage>
</organism>
<dbReference type="OrthoDB" id="186537at2157"/>
<keyword evidence="2" id="KW-1185">Reference proteome</keyword>
<evidence type="ECO:0000313" key="1">
    <source>
        <dbReference type="EMBL" id="ELY41487.1"/>
    </source>
</evidence>
<dbReference type="PATRIC" id="fig|1230460.4.peg.3393"/>
<dbReference type="eggNOG" id="arCOG08128">
    <property type="taxonomic scope" value="Archaea"/>
</dbReference>
<dbReference type="STRING" id="1230460.C495_16745"/>
<evidence type="ECO:0000313" key="2">
    <source>
        <dbReference type="Proteomes" id="UP000011661"/>
    </source>
</evidence>
<dbReference type="EMBL" id="AOHX01000053">
    <property type="protein sequence ID" value="ELY41487.1"/>
    <property type="molecule type" value="Genomic_DNA"/>
</dbReference>
<name>L9VWX2_9EURY</name>
<dbReference type="RefSeq" id="WP_008164973.1">
    <property type="nucleotide sequence ID" value="NZ_AOHX01000053.1"/>
</dbReference>
<dbReference type="AlphaFoldDB" id="L9VWX2"/>
<gene>
    <name evidence="1" type="ORF">C495_16745</name>
</gene>
<proteinExistence type="predicted"/>
<reference evidence="1 2" key="1">
    <citation type="journal article" date="2014" name="PLoS Genet.">
        <title>Phylogenetically driven sequencing of extremely halophilic archaea reveals strategies for static and dynamic osmo-response.</title>
        <authorList>
            <person name="Becker E.A."/>
            <person name="Seitzer P.M."/>
            <person name="Tritt A."/>
            <person name="Larsen D."/>
            <person name="Krusor M."/>
            <person name="Yao A.I."/>
            <person name="Wu D."/>
            <person name="Madern D."/>
            <person name="Eisen J.A."/>
            <person name="Darling A.E."/>
            <person name="Facciotti M.T."/>
        </authorList>
    </citation>
    <scope>NUCLEOTIDE SEQUENCE [LARGE SCALE GENOMIC DNA]</scope>
    <source>
        <strain evidence="1 2">JCM 14089</strain>
    </source>
</reference>
<dbReference type="Proteomes" id="UP000011661">
    <property type="component" value="Unassembled WGS sequence"/>
</dbReference>